<name>A0A378NBZ5_MANHA</name>
<accession>A0A378NBZ5</accession>
<dbReference type="AlphaFoldDB" id="A0A378NBZ5"/>
<dbReference type="Proteomes" id="UP000254031">
    <property type="component" value="Unassembled WGS sequence"/>
</dbReference>
<protein>
    <submittedName>
        <fullName evidence="2">Uncharacterized protein</fullName>
    </submittedName>
</protein>
<proteinExistence type="predicted"/>
<evidence type="ECO:0000313" key="3">
    <source>
        <dbReference type="Proteomes" id="UP000254031"/>
    </source>
</evidence>
<reference evidence="2 3" key="1">
    <citation type="submission" date="2018-06" db="EMBL/GenBank/DDBJ databases">
        <authorList>
            <consortium name="Pathogen Informatics"/>
            <person name="Doyle S."/>
        </authorList>
    </citation>
    <scope>NUCLEOTIDE SEQUENCE [LARGE SCALE GENOMIC DNA]</scope>
    <source>
        <strain evidence="2 3">NCTC9380</strain>
    </source>
</reference>
<feature type="transmembrane region" description="Helical" evidence="1">
    <location>
        <begin position="6"/>
        <end position="25"/>
    </location>
</feature>
<evidence type="ECO:0000313" key="2">
    <source>
        <dbReference type="EMBL" id="STY65255.1"/>
    </source>
</evidence>
<organism evidence="2 3">
    <name type="scientific">Mannheimia haemolytica</name>
    <name type="common">Pasteurella haemolytica</name>
    <dbReference type="NCBI Taxonomy" id="75985"/>
    <lineage>
        <taxon>Bacteria</taxon>
        <taxon>Pseudomonadati</taxon>
        <taxon>Pseudomonadota</taxon>
        <taxon>Gammaproteobacteria</taxon>
        <taxon>Pasteurellales</taxon>
        <taxon>Pasteurellaceae</taxon>
        <taxon>Mannheimia</taxon>
    </lineage>
</organism>
<keyword evidence="1" id="KW-0472">Membrane</keyword>
<dbReference type="EMBL" id="UGPL01000006">
    <property type="protein sequence ID" value="STY65255.1"/>
    <property type="molecule type" value="Genomic_DNA"/>
</dbReference>
<keyword evidence="1" id="KW-0812">Transmembrane</keyword>
<evidence type="ECO:0000256" key="1">
    <source>
        <dbReference type="SAM" id="Phobius"/>
    </source>
</evidence>
<sequence>MIDELVLILITIAIVSVCASSLFFIEWFDKRDKGGWNG</sequence>
<gene>
    <name evidence="2" type="ORF">NCTC9380_00513</name>
</gene>
<keyword evidence="1" id="KW-1133">Transmembrane helix</keyword>